<dbReference type="AlphaFoldDB" id="A0A438VP79"/>
<feature type="non-terminal residue" evidence="1">
    <location>
        <position position="1"/>
    </location>
</feature>
<reference evidence="1 2" key="1">
    <citation type="submission" date="2018-11" db="EMBL/GenBank/DDBJ databases">
        <title>Genetic determinants and prediction of antibiotic resistance phenotypes in Helicobacter pylori.</title>
        <authorList>
            <person name="Wagner K."/>
        </authorList>
    </citation>
    <scope>NUCLEOTIDE SEQUENCE [LARGE SCALE GENOMIC DNA]</scope>
    <source>
        <strain evidence="1 2">ZH70</strain>
    </source>
</reference>
<protein>
    <submittedName>
        <fullName evidence="1">Transporter</fullName>
    </submittedName>
</protein>
<dbReference type="Proteomes" id="UP000289022">
    <property type="component" value="Unassembled WGS sequence"/>
</dbReference>
<evidence type="ECO:0000313" key="2">
    <source>
        <dbReference type="Proteomes" id="UP000289022"/>
    </source>
</evidence>
<name>A0A438VP79_HELPX</name>
<accession>A0A438VP79</accession>
<comment type="caution">
    <text evidence="1">The sequence shown here is derived from an EMBL/GenBank/DDBJ whole genome shotgun (WGS) entry which is preliminary data.</text>
</comment>
<gene>
    <name evidence="1" type="ORF">EC518_14850</name>
</gene>
<evidence type="ECO:0000313" key="1">
    <source>
        <dbReference type="EMBL" id="RVZ12267.1"/>
    </source>
</evidence>
<feature type="non-terminal residue" evidence="1">
    <location>
        <position position="87"/>
    </location>
</feature>
<proteinExistence type="predicted"/>
<sequence>EQILNLPNNVFADQVPSNMMTLLGNIGYQPALNCQKAGGDMSDQSCQEFYNGLKKIMGYSGLIKASANLYGTTQVVQKSNGQGVSGG</sequence>
<dbReference type="EMBL" id="RJGP01001572">
    <property type="protein sequence ID" value="RVZ12267.1"/>
    <property type="molecule type" value="Genomic_DNA"/>
</dbReference>
<organism evidence="1 2">
    <name type="scientific">Helicobacter pylori</name>
    <name type="common">Campylobacter pylori</name>
    <dbReference type="NCBI Taxonomy" id="210"/>
    <lineage>
        <taxon>Bacteria</taxon>
        <taxon>Pseudomonadati</taxon>
        <taxon>Campylobacterota</taxon>
        <taxon>Epsilonproteobacteria</taxon>
        <taxon>Campylobacterales</taxon>
        <taxon>Helicobacteraceae</taxon>
        <taxon>Helicobacter</taxon>
    </lineage>
</organism>